<dbReference type="SUPFAM" id="SSF53955">
    <property type="entry name" value="Lysozyme-like"/>
    <property type="match status" value="1"/>
</dbReference>
<comment type="similarity">
    <text evidence="1">Belongs to the transglycosylase Slt family.</text>
</comment>
<feature type="transmembrane region" description="Helical" evidence="2">
    <location>
        <begin position="12"/>
        <end position="31"/>
    </location>
</feature>
<keyword evidence="2" id="KW-0472">Membrane</keyword>
<proteinExistence type="inferred from homology"/>
<dbReference type="GO" id="GO:0000270">
    <property type="term" value="P:peptidoglycan metabolic process"/>
    <property type="evidence" value="ECO:0007669"/>
    <property type="project" value="InterPro"/>
</dbReference>
<dbReference type="InterPro" id="IPR000189">
    <property type="entry name" value="Transglyc_AS"/>
</dbReference>
<keyword evidence="2" id="KW-1133">Transmembrane helix</keyword>
<comment type="caution">
    <text evidence="4">The sequence shown here is derived from an EMBL/GenBank/DDBJ whole genome shotgun (WGS) entry which is preliminary data.</text>
</comment>
<sequence length="198" mass="22908">MKKKEQKNQSSRRFHGLLLLILVAVVGFLIWRTDFFQRRAVYQWPYGKEIHQYSAQYRVDPFLAVAVIKNESGFNPDAESKTGALGLMQIMPETGSWIAKSTDFPNFKAKMLMLPELNIKFGCWYLSELESEFQGNEILMLAAYNAGRGTVKEWMAENGWGFGFSDISAIPFSDTREYVRKVLHDRQRYAELYHTVSN</sequence>
<dbReference type="Pfam" id="PF01464">
    <property type="entry name" value="SLT"/>
    <property type="match status" value="1"/>
</dbReference>
<keyword evidence="2" id="KW-0812">Transmembrane</keyword>
<dbReference type="Proteomes" id="UP000754226">
    <property type="component" value="Unassembled WGS sequence"/>
</dbReference>
<dbReference type="InterPro" id="IPR023346">
    <property type="entry name" value="Lysozyme-like_dom_sf"/>
</dbReference>
<dbReference type="PROSITE" id="PS00922">
    <property type="entry name" value="TRANSGLYCOSYLASE"/>
    <property type="match status" value="1"/>
</dbReference>
<evidence type="ECO:0000256" key="2">
    <source>
        <dbReference type="SAM" id="Phobius"/>
    </source>
</evidence>
<dbReference type="PANTHER" id="PTHR37423">
    <property type="entry name" value="SOLUBLE LYTIC MUREIN TRANSGLYCOSYLASE-RELATED"/>
    <property type="match status" value="1"/>
</dbReference>
<dbReference type="GO" id="GO:0016020">
    <property type="term" value="C:membrane"/>
    <property type="evidence" value="ECO:0007669"/>
    <property type="project" value="InterPro"/>
</dbReference>
<evidence type="ECO:0000259" key="3">
    <source>
        <dbReference type="Pfam" id="PF01464"/>
    </source>
</evidence>
<reference evidence="4" key="1">
    <citation type="submission" date="2021-02" db="EMBL/GenBank/DDBJ databases">
        <title>Infant gut strain persistence is associated with maternal origin, phylogeny, and functional potential including surface adhesion and iron acquisition.</title>
        <authorList>
            <person name="Lou Y.C."/>
        </authorList>
    </citation>
    <scope>NUCLEOTIDE SEQUENCE</scope>
    <source>
        <strain evidence="4">L3_106_000M1_dasL3_106_000M1_concoct_15</strain>
    </source>
</reference>
<dbReference type="InterPro" id="IPR008258">
    <property type="entry name" value="Transglycosylase_SLT_dom_1"/>
</dbReference>
<dbReference type="Gene3D" id="1.10.530.10">
    <property type="match status" value="1"/>
</dbReference>
<evidence type="ECO:0000313" key="5">
    <source>
        <dbReference type="Proteomes" id="UP000754226"/>
    </source>
</evidence>
<dbReference type="GO" id="GO:0008933">
    <property type="term" value="F:peptidoglycan lytic transglycosylase activity"/>
    <property type="evidence" value="ECO:0007669"/>
    <property type="project" value="InterPro"/>
</dbReference>
<protein>
    <submittedName>
        <fullName evidence="4">Lytic transglycosylase domain-containing protein</fullName>
    </submittedName>
</protein>
<evidence type="ECO:0000313" key="4">
    <source>
        <dbReference type="EMBL" id="MBS5518790.1"/>
    </source>
</evidence>
<organism evidence="4 5">
    <name type="scientific">Acidaminococcus intestini</name>
    <dbReference type="NCBI Taxonomy" id="187327"/>
    <lineage>
        <taxon>Bacteria</taxon>
        <taxon>Bacillati</taxon>
        <taxon>Bacillota</taxon>
        <taxon>Negativicutes</taxon>
        <taxon>Acidaminococcales</taxon>
        <taxon>Acidaminococcaceae</taxon>
        <taxon>Acidaminococcus</taxon>
    </lineage>
</organism>
<name>A0A943EIA6_9FIRM</name>
<dbReference type="CDD" id="cd16896">
    <property type="entry name" value="LT_Slt70-like"/>
    <property type="match status" value="1"/>
</dbReference>
<feature type="domain" description="Transglycosylase SLT" evidence="3">
    <location>
        <begin position="50"/>
        <end position="160"/>
    </location>
</feature>
<accession>A0A943EIA6</accession>
<dbReference type="AlphaFoldDB" id="A0A943EIA6"/>
<gene>
    <name evidence="4" type="ORF">KHX13_00325</name>
</gene>
<evidence type="ECO:0000256" key="1">
    <source>
        <dbReference type="ARBA" id="ARBA00007734"/>
    </source>
</evidence>
<dbReference type="EMBL" id="JAGZCZ010000001">
    <property type="protein sequence ID" value="MBS5518790.1"/>
    <property type="molecule type" value="Genomic_DNA"/>
</dbReference>
<dbReference type="PANTHER" id="PTHR37423:SF2">
    <property type="entry name" value="MEMBRANE-BOUND LYTIC MUREIN TRANSGLYCOSYLASE C"/>
    <property type="match status" value="1"/>
</dbReference>